<evidence type="ECO:0000313" key="2">
    <source>
        <dbReference type="EMBL" id="CUP73172.1"/>
    </source>
</evidence>
<dbReference type="Gene3D" id="1.20.140.160">
    <property type="match status" value="1"/>
</dbReference>
<dbReference type="SUPFAM" id="SSF88659">
    <property type="entry name" value="Sigma3 and sigma4 domains of RNA polymerase sigma factors"/>
    <property type="match status" value="1"/>
</dbReference>
<organism evidence="2 3">
    <name type="scientific">Clostridium baratii</name>
    <dbReference type="NCBI Taxonomy" id="1561"/>
    <lineage>
        <taxon>Bacteria</taxon>
        <taxon>Bacillati</taxon>
        <taxon>Bacillota</taxon>
        <taxon>Clostridia</taxon>
        <taxon>Eubacteriales</taxon>
        <taxon>Clostridiaceae</taxon>
        <taxon>Clostridium</taxon>
    </lineage>
</organism>
<dbReference type="RefSeq" id="WP_055206641.1">
    <property type="nucleotide sequence ID" value="NZ_CZBO01000001.1"/>
</dbReference>
<protein>
    <submittedName>
        <fullName evidence="2">Putative sigma factor</fullName>
    </submittedName>
</protein>
<evidence type="ECO:0000313" key="3">
    <source>
        <dbReference type="Proteomes" id="UP000095563"/>
    </source>
</evidence>
<dbReference type="AlphaFoldDB" id="A0A174QIS9"/>
<gene>
    <name evidence="2" type="ORF">ERS852568_00586</name>
</gene>
<dbReference type="Proteomes" id="UP000095563">
    <property type="component" value="Unassembled WGS sequence"/>
</dbReference>
<sequence>MDKKDFKKIENILSNYNTIKATIKNQLLEIEIISKTYQGTSSISYEEKTGHTYKITSLVENEVLEKERRIKQLEKEIISNQNMINMIDNALDILSDSEKKLVRLRYFNFNQLSWDQIGYNLGFSGDYCRTKLRNKVIKHMYYMLFVNPYKQFKFENF</sequence>
<proteinExistence type="predicted"/>
<reference evidence="2 3" key="1">
    <citation type="submission" date="2015-09" db="EMBL/GenBank/DDBJ databases">
        <authorList>
            <consortium name="Pathogen Informatics"/>
        </authorList>
    </citation>
    <scope>NUCLEOTIDE SEQUENCE [LARGE SCALE GENOMIC DNA]</scope>
    <source>
        <strain evidence="2 3">2789STDY5834956</strain>
    </source>
</reference>
<feature type="coiled-coil region" evidence="1">
    <location>
        <begin position="56"/>
        <end position="83"/>
    </location>
</feature>
<accession>A0A174QIS9</accession>
<dbReference type="InterPro" id="IPR013324">
    <property type="entry name" value="RNA_pol_sigma_r3/r4-like"/>
</dbReference>
<evidence type="ECO:0000256" key="1">
    <source>
        <dbReference type="SAM" id="Coils"/>
    </source>
</evidence>
<keyword evidence="1" id="KW-0175">Coiled coil</keyword>
<name>A0A174QIS9_9CLOT</name>
<dbReference type="EMBL" id="CZBO01000001">
    <property type="protein sequence ID" value="CUP73172.1"/>
    <property type="molecule type" value="Genomic_DNA"/>
</dbReference>